<dbReference type="Pfam" id="PF03297">
    <property type="entry name" value="Ribosomal_S25"/>
    <property type="match status" value="1"/>
</dbReference>
<keyword evidence="7" id="KW-1185">Reference proteome</keyword>
<dbReference type="EMBL" id="MDYQ01000186">
    <property type="protein sequence ID" value="PRP79377.1"/>
    <property type="molecule type" value="Genomic_DNA"/>
</dbReference>
<dbReference type="Proteomes" id="UP000241769">
    <property type="component" value="Unassembled WGS sequence"/>
</dbReference>
<dbReference type="FunFam" id="3.30.63.20:FF:000001">
    <property type="entry name" value="40S ribosomal protein S25"/>
    <property type="match status" value="1"/>
</dbReference>
<dbReference type="OrthoDB" id="10263513at2759"/>
<dbReference type="GO" id="GO:0005840">
    <property type="term" value="C:ribosome"/>
    <property type="evidence" value="ECO:0007669"/>
    <property type="project" value="UniProtKB-KW"/>
</dbReference>
<evidence type="ECO:0000256" key="3">
    <source>
        <dbReference type="ARBA" id="ARBA00023274"/>
    </source>
</evidence>
<keyword evidence="3 4" id="KW-0687">Ribonucleoprotein</keyword>
<dbReference type="GO" id="GO:1990904">
    <property type="term" value="C:ribonucleoprotein complex"/>
    <property type="evidence" value="ECO:0007669"/>
    <property type="project" value="UniProtKB-KW"/>
</dbReference>
<dbReference type="Gene3D" id="3.30.63.20">
    <property type="match status" value="1"/>
</dbReference>
<protein>
    <recommendedName>
        <fullName evidence="4">40S ribosomal protein S25</fullName>
    </recommendedName>
</protein>
<evidence type="ECO:0000256" key="1">
    <source>
        <dbReference type="ARBA" id="ARBA00009106"/>
    </source>
</evidence>
<evidence type="ECO:0000256" key="5">
    <source>
        <dbReference type="SAM" id="MobiDB-lite"/>
    </source>
</evidence>
<gene>
    <name evidence="6" type="ORF">PROFUN_12927</name>
</gene>
<dbReference type="STRING" id="1890364.A0A2P6N612"/>
<evidence type="ECO:0000256" key="2">
    <source>
        <dbReference type="ARBA" id="ARBA00022980"/>
    </source>
</evidence>
<keyword evidence="2 4" id="KW-0689">Ribosomal protein</keyword>
<organism evidence="6 7">
    <name type="scientific">Planoprotostelium fungivorum</name>
    <dbReference type="NCBI Taxonomy" id="1890364"/>
    <lineage>
        <taxon>Eukaryota</taxon>
        <taxon>Amoebozoa</taxon>
        <taxon>Evosea</taxon>
        <taxon>Variosea</taxon>
        <taxon>Cavosteliida</taxon>
        <taxon>Cavosteliaceae</taxon>
        <taxon>Planoprotostelium</taxon>
    </lineage>
</organism>
<dbReference type="InParanoid" id="A0A2P6N612"/>
<dbReference type="InterPro" id="IPR004977">
    <property type="entry name" value="Ribosomal_eS25"/>
</dbReference>
<feature type="region of interest" description="Disordered" evidence="5">
    <location>
        <begin position="1"/>
        <end position="43"/>
    </location>
</feature>
<evidence type="ECO:0000313" key="6">
    <source>
        <dbReference type="EMBL" id="PRP79377.1"/>
    </source>
</evidence>
<reference evidence="6 7" key="1">
    <citation type="journal article" date="2018" name="Genome Biol. Evol.">
        <title>Multiple Roots of Fruiting Body Formation in Amoebozoa.</title>
        <authorList>
            <person name="Hillmann F."/>
            <person name="Forbes G."/>
            <person name="Novohradska S."/>
            <person name="Ferling I."/>
            <person name="Riege K."/>
            <person name="Groth M."/>
            <person name="Westermann M."/>
            <person name="Marz M."/>
            <person name="Spaller T."/>
            <person name="Winckler T."/>
            <person name="Schaap P."/>
            <person name="Glockner G."/>
        </authorList>
    </citation>
    <scope>NUCLEOTIDE SEQUENCE [LARGE SCALE GENOMIC DNA]</scope>
    <source>
        <strain evidence="6 7">Jena</strain>
    </source>
</reference>
<comment type="similarity">
    <text evidence="1 4">Belongs to the eukaryotic ribosomal protein eS25 family.</text>
</comment>
<accession>A0A2P6N612</accession>
<proteinExistence type="inferred from homology"/>
<dbReference type="FunCoup" id="A0A2P6N612">
    <property type="interactions" value="557"/>
</dbReference>
<dbReference type="PANTHER" id="PTHR12850">
    <property type="entry name" value="40S RIBOSOMAL PROTEIN S25"/>
    <property type="match status" value="1"/>
</dbReference>
<evidence type="ECO:0000313" key="7">
    <source>
        <dbReference type="Proteomes" id="UP000241769"/>
    </source>
</evidence>
<feature type="compositionally biased region" description="Low complexity" evidence="5">
    <location>
        <begin position="11"/>
        <end position="22"/>
    </location>
</feature>
<sequence length="115" mass="12240">MPPKDAKGGKSKQIQAAKSAAKGGSGGGKAKKKKWSKAKSEKKTTNMVLFDKPTYEALYKRIPSSKLITVSSTSEALKISGSLALKALRELASKGLIKPVHLHSNQVIYTRATSA</sequence>
<name>A0A2P6N612_9EUKA</name>
<evidence type="ECO:0000256" key="4">
    <source>
        <dbReference type="RuleBase" id="RU366057"/>
    </source>
</evidence>
<comment type="caution">
    <text evidence="6">The sequence shown here is derived from an EMBL/GenBank/DDBJ whole genome shotgun (WGS) entry which is preliminary data.</text>
</comment>
<dbReference type="AlphaFoldDB" id="A0A2P6N612"/>